<evidence type="ECO:0000256" key="6">
    <source>
        <dbReference type="ARBA" id="ARBA00023146"/>
    </source>
</evidence>
<dbReference type="InterPro" id="IPR042103">
    <property type="entry name" value="SerRS_1_N_sf"/>
</dbReference>
<dbReference type="GO" id="GO:0004828">
    <property type="term" value="F:serine-tRNA ligase activity"/>
    <property type="evidence" value="ECO:0007669"/>
    <property type="project" value="UniProtKB-EC"/>
</dbReference>
<proteinExistence type="predicted"/>
<evidence type="ECO:0000256" key="1">
    <source>
        <dbReference type="ARBA" id="ARBA00012840"/>
    </source>
</evidence>
<dbReference type="NCBIfam" id="TIGR00414">
    <property type="entry name" value="serS"/>
    <property type="match status" value="1"/>
</dbReference>
<dbReference type="InterPro" id="IPR002314">
    <property type="entry name" value="aa-tRNA-synt_IIb"/>
</dbReference>
<dbReference type="Gene3D" id="3.30.930.10">
    <property type="entry name" value="Bira Bifunctional Protein, Domain 2"/>
    <property type="match status" value="1"/>
</dbReference>
<evidence type="ECO:0000256" key="9">
    <source>
        <dbReference type="SAM" id="MobiDB-lite"/>
    </source>
</evidence>
<dbReference type="Pfam" id="PF00587">
    <property type="entry name" value="tRNA-synt_2b"/>
    <property type="match status" value="1"/>
</dbReference>
<keyword evidence="8" id="KW-0175">Coiled coil</keyword>
<name>A0AAV9ISQ0_CYACA</name>
<feature type="region of interest" description="Disordered" evidence="9">
    <location>
        <begin position="1"/>
        <end position="23"/>
    </location>
</feature>
<dbReference type="PROSITE" id="PS50862">
    <property type="entry name" value="AA_TRNA_LIGASE_II"/>
    <property type="match status" value="1"/>
</dbReference>
<evidence type="ECO:0000259" key="10">
    <source>
        <dbReference type="PROSITE" id="PS50862"/>
    </source>
</evidence>
<dbReference type="EMBL" id="JANCYW010000004">
    <property type="protein sequence ID" value="KAK4535325.1"/>
    <property type="molecule type" value="Genomic_DNA"/>
</dbReference>
<dbReference type="Gene3D" id="1.10.287.40">
    <property type="entry name" value="Serine-tRNA synthetase, tRNA binding domain"/>
    <property type="match status" value="1"/>
</dbReference>
<dbReference type="SUPFAM" id="SSF46589">
    <property type="entry name" value="tRNA-binding arm"/>
    <property type="match status" value="1"/>
</dbReference>
<dbReference type="Pfam" id="PF02403">
    <property type="entry name" value="Seryl_tRNA_N"/>
    <property type="match status" value="1"/>
</dbReference>
<organism evidence="11 12">
    <name type="scientific">Cyanidium caldarium</name>
    <name type="common">Red alga</name>
    <dbReference type="NCBI Taxonomy" id="2771"/>
    <lineage>
        <taxon>Eukaryota</taxon>
        <taxon>Rhodophyta</taxon>
        <taxon>Bangiophyceae</taxon>
        <taxon>Cyanidiales</taxon>
        <taxon>Cyanidiaceae</taxon>
        <taxon>Cyanidium</taxon>
    </lineage>
</organism>
<evidence type="ECO:0000256" key="8">
    <source>
        <dbReference type="SAM" id="Coils"/>
    </source>
</evidence>
<dbReference type="InterPro" id="IPR006195">
    <property type="entry name" value="aa-tRNA-synth_II"/>
</dbReference>
<dbReference type="Proteomes" id="UP001301350">
    <property type="component" value="Unassembled WGS sequence"/>
</dbReference>
<dbReference type="AlphaFoldDB" id="A0AAV9ISQ0"/>
<dbReference type="PANTHER" id="PTHR11778">
    <property type="entry name" value="SERYL-TRNA SYNTHETASE"/>
    <property type="match status" value="1"/>
</dbReference>
<keyword evidence="5" id="KW-0648">Protein biosynthesis</keyword>
<evidence type="ECO:0000256" key="2">
    <source>
        <dbReference type="ARBA" id="ARBA00022598"/>
    </source>
</evidence>
<dbReference type="InterPro" id="IPR045864">
    <property type="entry name" value="aa-tRNA-synth_II/BPL/LPL"/>
</dbReference>
<dbReference type="GO" id="GO:0005524">
    <property type="term" value="F:ATP binding"/>
    <property type="evidence" value="ECO:0007669"/>
    <property type="project" value="UniProtKB-KW"/>
</dbReference>
<feature type="domain" description="Aminoacyl-transfer RNA synthetases class-II family profile" evidence="10">
    <location>
        <begin position="308"/>
        <end position="538"/>
    </location>
</feature>
<dbReference type="EC" id="6.1.1.11" evidence="1"/>
<dbReference type="InterPro" id="IPR033729">
    <property type="entry name" value="SerRS_core"/>
</dbReference>
<dbReference type="CDD" id="cd00770">
    <property type="entry name" value="SerRS_core"/>
    <property type="match status" value="1"/>
</dbReference>
<dbReference type="InterPro" id="IPR002317">
    <property type="entry name" value="Ser-tRNA-ligase_type_1"/>
</dbReference>
<evidence type="ECO:0000256" key="7">
    <source>
        <dbReference type="ARBA" id="ARBA00031113"/>
    </source>
</evidence>
<comment type="caution">
    <text evidence="11">The sequence shown here is derived from an EMBL/GenBank/DDBJ whole genome shotgun (WGS) entry which is preliminary data.</text>
</comment>
<dbReference type="GO" id="GO:0005737">
    <property type="term" value="C:cytoplasm"/>
    <property type="evidence" value="ECO:0007669"/>
    <property type="project" value="UniProtKB-ARBA"/>
</dbReference>
<keyword evidence="3" id="KW-0547">Nucleotide-binding</keyword>
<evidence type="ECO:0000313" key="11">
    <source>
        <dbReference type="EMBL" id="KAK4535325.1"/>
    </source>
</evidence>
<feature type="coiled-coil region" evidence="8">
    <location>
        <begin position="203"/>
        <end position="230"/>
    </location>
</feature>
<keyword evidence="4" id="KW-0067">ATP-binding</keyword>
<dbReference type="PRINTS" id="PR00981">
    <property type="entry name" value="TRNASYNTHSER"/>
</dbReference>
<sequence>MRSKSWGRPVQPVRTTTAATRPSDPTAFVSAVSMVRTARRSTFRTVMAVVRQVRQGLAWKVASAHQASTRGAPASPLSGNATFCSSGPRCFHPALWRPPLLSSHYFPGYRRASTDAPATLRCSLLPPPVDLKYVRDQLPEVERNIAQRGVTANAARVAALYDRFCELKADTDAVRQERNEVAAKMKNVKELPQAERERCIARGKHLKDALARMEAELVAVEEEMHTEAGKIPNRTHPDVPTGGEERARLLRMAGEKRRFDGFAPKSHLELALELDLVNFEAAARVSGARFYYLRNAGAMLELALVNWAMQRLVLEHGFTPMLTPDLVREEMVAGCGFQPRGEASQTYLVPDGALCLVGTAEIPLGGYYAGQILSEEQLPIRLAGFSHCFRREVGAAGTETRGLYRVHQFSKVEMFAITTPEQSEVMHEELRRIEESLFDALGLCYRVLDMPVEDLGNPAYRKYDIEAWMPGRGAFGEISSASNCTDYQARRLAIRYRDAQHGQVRHVHTLNATACATPRLLISILENYQQCDGSVLVPPVLRPYLGGLEKIARPRASEGVAARSA</sequence>
<dbReference type="FunFam" id="3.30.930.10:FF:000055">
    <property type="entry name" value="Serine--tRNA ligase"/>
    <property type="match status" value="1"/>
</dbReference>
<keyword evidence="12" id="KW-1185">Reference proteome</keyword>
<evidence type="ECO:0000256" key="3">
    <source>
        <dbReference type="ARBA" id="ARBA00022741"/>
    </source>
</evidence>
<dbReference type="GO" id="GO:0006434">
    <property type="term" value="P:seryl-tRNA aminoacylation"/>
    <property type="evidence" value="ECO:0007669"/>
    <property type="project" value="InterPro"/>
</dbReference>
<accession>A0AAV9ISQ0</accession>
<dbReference type="SUPFAM" id="SSF55681">
    <property type="entry name" value="Class II aaRS and biotin synthetases"/>
    <property type="match status" value="1"/>
</dbReference>
<gene>
    <name evidence="11" type="ORF">CDCA_CDCA04G1350</name>
</gene>
<protein>
    <recommendedName>
        <fullName evidence="1">serine--tRNA ligase</fullName>
        <ecNumber evidence="1">6.1.1.11</ecNumber>
    </recommendedName>
    <alternativeName>
        <fullName evidence="7">Seryl-tRNA synthetase</fullName>
    </alternativeName>
</protein>
<dbReference type="InterPro" id="IPR010978">
    <property type="entry name" value="tRNA-bd_arm"/>
</dbReference>
<evidence type="ECO:0000313" key="12">
    <source>
        <dbReference type="Proteomes" id="UP001301350"/>
    </source>
</evidence>
<keyword evidence="2" id="KW-0436">Ligase</keyword>
<reference evidence="11 12" key="1">
    <citation type="submission" date="2022-07" db="EMBL/GenBank/DDBJ databases">
        <title>Genome-wide signatures of adaptation to extreme environments.</title>
        <authorList>
            <person name="Cho C.H."/>
            <person name="Yoon H.S."/>
        </authorList>
    </citation>
    <scope>NUCLEOTIDE SEQUENCE [LARGE SCALE GENOMIC DNA]</scope>
    <source>
        <strain evidence="11 12">DBV 063 E5</strain>
    </source>
</reference>
<dbReference type="InterPro" id="IPR015866">
    <property type="entry name" value="Ser-tRNA-synth_1_N"/>
</dbReference>
<evidence type="ECO:0000256" key="5">
    <source>
        <dbReference type="ARBA" id="ARBA00022917"/>
    </source>
</evidence>
<keyword evidence="6" id="KW-0030">Aminoacyl-tRNA synthetase</keyword>
<evidence type="ECO:0000256" key="4">
    <source>
        <dbReference type="ARBA" id="ARBA00022840"/>
    </source>
</evidence>